<feature type="transmembrane region" description="Helical" evidence="8">
    <location>
        <begin position="155"/>
        <end position="181"/>
    </location>
</feature>
<evidence type="ECO:0000256" key="8">
    <source>
        <dbReference type="SAM" id="Phobius"/>
    </source>
</evidence>
<feature type="transmembrane region" description="Helical" evidence="8">
    <location>
        <begin position="67"/>
        <end position="85"/>
    </location>
</feature>
<dbReference type="PANTHER" id="PTHR21716">
    <property type="entry name" value="TRANSMEMBRANE PROTEIN"/>
    <property type="match status" value="1"/>
</dbReference>
<dbReference type="InterPro" id="IPR002549">
    <property type="entry name" value="AI-2E-like"/>
</dbReference>
<evidence type="ECO:0000313" key="10">
    <source>
        <dbReference type="Proteomes" id="UP000014461"/>
    </source>
</evidence>
<dbReference type="STRING" id="1331007.AALB_1890"/>
<evidence type="ECO:0000256" key="3">
    <source>
        <dbReference type="ARBA" id="ARBA00022448"/>
    </source>
</evidence>
<evidence type="ECO:0000256" key="2">
    <source>
        <dbReference type="ARBA" id="ARBA00009773"/>
    </source>
</evidence>
<keyword evidence="5 8" id="KW-0812">Transmembrane</keyword>
<keyword evidence="10" id="KW-1185">Reference proteome</keyword>
<evidence type="ECO:0000256" key="6">
    <source>
        <dbReference type="ARBA" id="ARBA00022989"/>
    </source>
</evidence>
<reference evidence="9" key="1">
    <citation type="journal article" date="2013" name="Genome Announc.">
        <title>Draft Genome Sequence of Agarivorans albus Strain MKT 106T, an Agarolytic Marine Bacterium.</title>
        <authorList>
            <person name="Yasuike M."/>
            <person name="Nakamura Y."/>
            <person name="Kai W."/>
            <person name="Fujiwara A."/>
            <person name="Fukui Y."/>
            <person name="Satomi M."/>
            <person name="Sano M."/>
        </authorList>
    </citation>
    <scope>NUCLEOTIDE SEQUENCE [LARGE SCALE GENOMIC DNA]</scope>
</reference>
<keyword evidence="4" id="KW-1003">Cell membrane</keyword>
<accession>R9PKE2</accession>
<feature type="transmembrane region" description="Helical" evidence="8">
    <location>
        <begin position="12"/>
        <end position="31"/>
    </location>
</feature>
<comment type="caution">
    <text evidence="9">The sequence shown here is derived from an EMBL/GenBank/DDBJ whole genome shotgun (WGS) entry which is preliminary data.</text>
</comment>
<evidence type="ECO:0000256" key="5">
    <source>
        <dbReference type="ARBA" id="ARBA00022692"/>
    </source>
</evidence>
<dbReference type="OrthoDB" id="106838at2"/>
<feature type="transmembrane region" description="Helical" evidence="8">
    <location>
        <begin position="220"/>
        <end position="238"/>
    </location>
</feature>
<gene>
    <name evidence="9" type="ORF">AALB_1890</name>
</gene>
<comment type="similarity">
    <text evidence="2">Belongs to the autoinducer-2 exporter (AI-2E) (TC 2.A.86) family.</text>
</comment>
<keyword evidence="7 8" id="KW-0472">Membrane</keyword>
<keyword evidence="6 8" id="KW-1133">Transmembrane helix</keyword>
<dbReference type="AlphaFoldDB" id="R9PKE2"/>
<feature type="transmembrane region" description="Helical" evidence="8">
    <location>
        <begin position="278"/>
        <end position="297"/>
    </location>
</feature>
<evidence type="ECO:0000256" key="4">
    <source>
        <dbReference type="ARBA" id="ARBA00022475"/>
    </source>
</evidence>
<proteinExistence type="inferred from homology"/>
<keyword evidence="3" id="KW-0813">Transport</keyword>
<feature type="transmembrane region" description="Helical" evidence="8">
    <location>
        <begin position="244"/>
        <end position="271"/>
    </location>
</feature>
<name>R9PKE2_AGAAL</name>
<dbReference type="Proteomes" id="UP000014461">
    <property type="component" value="Unassembled WGS sequence"/>
</dbReference>
<dbReference type="GO" id="GO:0005886">
    <property type="term" value="C:plasma membrane"/>
    <property type="evidence" value="ECO:0007669"/>
    <property type="project" value="UniProtKB-SubCell"/>
</dbReference>
<dbReference type="Pfam" id="PF01594">
    <property type="entry name" value="AI-2E_transport"/>
    <property type="match status" value="1"/>
</dbReference>
<organism evidence="9 10">
    <name type="scientific">Agarivorans albus MKT 106</name>
    <dbReference type="NCBI Taxonomy" id="1331007"/>
    <lineage>
        <taxon>Bacteria</taxon>
        <taxon>Pseudomonadati</taxon>
        <taxon>Pseudomonadota</taxon>
        <taxon>Gammaproteobacteria</taxon>
        <taxon>Alteromonadales</taxon>
        <taxon>Alteromonadaceae</taxon>
        <taxon>Agarivorans</taxon>
    </lineage>
</organism>
<comment type="subcellular location">
    <subcellularLocation>
        <location evidence="1">Cell membrane</location>
        <topology evidence="1">Multi-pass membrane protein</topology>
    </subcellularLocation>
</comment>
<sequence>MDMLNQKTFERGAMEAAIKIGLLFLLAAWCIDIVRPFITPVIWAMILAVALNPLYLKLKNVVGKGGVAATIIVLVFLAIILVPGVKVTTAAIDSLAAVGKQVQQGSFEIPPPSNSIKSWPLIGEKVHAQWSLAASDLQRYLGTYASQVGDVAGKVIGFAGGLIGGLLMFCFSVIIAGVFMANGEKAVLGAQSLANALAGKHGSYLTNLASNTIQSVAKGVLGVAVIQATLLSIGFFAVGVPGAAVWSVLVLILAIAQLPPFLVVLPVVIYVFNHESTVVAGIFAVWSILAGFSENVLKPLLLGRGVDVPMLVILLGSLGGMLMSGFVGLFLGAVVLAVSYRLLVAWLELNSQEQADAND</sequence>
<evidence type="ECO:0000313" key="9">
    <source>
        <dbReference type="EMBL" id="GAD01810.1"/>
    </source>
</evidence>
<protein>
    <submittedName>
        <fullName evidence="9">Hipothetical membrane protein</fullName>
    </submittedName>
</protein>
<evidence type="ECO:0000256" key="1">
    <source>
        <dbReference type="ARBA" id="ARBA00004651"/>
    </source>
</evidence>
<feature type="transmembrane region" description="Helical" evidence="8">
    <location>
        <begin position="309"/>
        <end position="338"/>
    </location>
</feature>
<dbReference type="EMBL" id="BARX01000011">
    <property type="protein sequence ID" value="GAD01810.1"/>
    <property type="molecule type" value="Genomic_DNA"/>
</dbReference>
<evidence type="ECO:0000256" key="7">
    <source>
        <dbReference type="ARBA" id="ARBA00023136"/>
    </source>
</evidence>
<dbReference type="PANTHER" id="PTHR21716:SF67">
    <property type="entry name" value="TRANSPORT PROTEIN YDIK-RELATED"/>
    <property type="match status" value="1"/>
</dbReference>
<feature type="transmembrane region" description="Helical" evidence="8">
    <location>
        <begin position="37"/>
        <end position="55"/>
    </location>
</feature>